<dbReference type="Pfam" id="PF00071">
    <property type="entry name" value="Ras"/>
    <property type="match status" value="1"/>
</dbReference>
<proteinExistence type="predicted"/>
<dbReference type="AlphaFoldDB" id="A0AAW2ZFG9"/>
<feature type="region of interest" description="Disordered" evidence="3">
    <location>
        <begin position="185"/>
        <end position="210"/>
    </location>
</feature>
<protein>
    <submittedName>
        <fullName evidence="4">Uncharacterized protein</fullName>
    </submittedName>
</protein>
<dbReference type="PROSITE" id="PS51419">
    <property type="entry name" value="RAB"/>
    <property type="match status" value="1"/>
</dbReference>
<dbReference type="GO" id="GO:0005525">
    <property type="term" value="F:GTP binding"/>
    <property type="evidence" value="ECO:0007669"/>
    <property type="project" value="UniProtKB-KW"/>
</dbReference>
<dbReference type="EMBL" id="JAOPGA020001448">
    <property type="protein sequence ID" value="KAL0488531.1"/>
    <property type="molecule type" value="Genomic_DNA"/>
</dbReference>
<dbReference type="GO" id="GO:0007165">
    <property type="term" value="P:signal transduction"/>
    <property type="evidence" value="ECO:0007669"/>
    <property type="project" value="InterPro"/>
</dbReference>
<name>A0AAW2ZFG9_9EUKA</name>
<dbReference type="SMART" id="SM00175">
    <property type="entry name" value="RAB"/>
    <property type="match status" value="1"/>
</dbReference>
<evidence type="ECO:0000313" key="5">
    <source>
        <dbReference type="Proteomes" id="UP001431209"/>
    </source>
</evidence>
<dbReference type="SMART" id="SM00174">
    <property type="entry name" value="RHO"/>
    <property type="match status" value="1"/>
</dbReference>
<dbReference type="SUPFAM" id="SSF52540">
    <property type="entry name" value="P-loop containing nucleoside triphosphate hydrolases"/>
    <property type="match status" value="1"/>
</dbReference>
<keyword evidence="2" id="KW-0342">GTP-binding</keyword>
<dbReference type="InterPro" id="IPR001806">
    <property type="entry name" value="Small_GTPase"/>
</dbReference>
<dbReference type="PRINTS" id="PR00449">
    <property type="entry name" value="RASTRNSFRMNG"/>
</dbReference>
<dbReference type="InterPro" id="IPR005225">
    <property type="entry name" value="Small_GTP-bd"/>
</dbReference>
<comment type="caution">
    <text evidence="4">The sequence shown here is derived from an EMBL/GenBank/DDBJ whole genome shotgun (WGS) entry which is preliminary data.</text>
</comment>
<dbReference type="InterPro" id="IPR020849">
    <property type="entry name" value="Small_GTPase_Ras-type"/>
</dbReference>
<dbReference type="InterPro" id="IPR027417">
    <property type="entry name" value="P-loop_NTPase"/>
</dbReference>
<dbReference type="GO" id="GO:0016020">
    <property type="term" value="C:membrane"/>
    <property type="evidence" value="ECO:0007669"/>
    <property type="project" value="InterPro"/>
</dbReference>
<dbReference type="CDD" id="cd00876">
    <property type="entry name" value="Ras"/>
    <property type="match status" value="1"/>
</dbReference>
<keyword evidence="5" id="KW-1185">Reference proteome</keyword>
<gene>
    <name evidence="4" type="ORF">AKO1_015767</name>
</gene>
<evidence type="ECO:0000256" key="3">
    <source>
        <dbReference type="SAM" id="MobiDB-lite"/>
    </source>
</evidence>
<reference evidence="4 5" key="1">
    <citation type="submission" date="2024-03" db="EMBL/GenBank/DDBJ databases">
        <title>The Acrasis kona genome and developmental transcriptomes reveal deep origins of eukaryotic multicellular pathways.</title>
        <authorList>
            <person name="Sheikh S."/>
            <person name="Fu C.-J."/>
            <person name="Brown M.W."/>
            <person name="Baldauf S.L."/>
        </authorList>
    </citation>
    <scope>NUCLEOTIDE SEQUENCE [LARGE SCALE GENOMIC DNA]</scope>
    <source>
        <strain evidence="4 5">ATCC MYA-3509</strain>
    </source>
</reference>
<dbReference type="PROSITE" id="PS51420">
    <property type="entry name" value="RHO"/>
    <property type="match status" value="1"/>
</dbReference>
<evidence type="ECO:0000256" key="1">
    <source>
        <dbReference type="ARBA" id="ARBA00022741"/>
    </source>
</evidence>
<dbReference type="GO" id="GO:0003924">
    <property type="term" value="F:GTPase activity"/>
    <property type="evidence" value="ECO:0007669"/>
    <property type="project" value="InterPro"/>
</dbReference>
<dbReference type="Gene3D" id="3.40.50.300">
    <property type="entry name" value="P-loop containing nucleotide triphosphate hydrolases"/>
    <property type="match status" value="1"/>
</dbReference>
<accession>A0AAW2ZFG9</accession>
<dbReference type="FunFam" id="3.40.50.300:FF:001423">
    <property type="entry name" value="Ras family GTPase"/>
    <property type="match status" value="1"/>
</dbReference>
<organism evidence="4 5">
    <name type="scientific">Acrasis kona</name>
    <dbReference type="NCBI Taxonomy" id="1008807"/>
    <lineage>
        <taxon>Eukaryota</taxon>
        <taxon>Discoba</taxon>
        <taxon>Heterolobosea</taxon>
        <taxon>Tetramitia</taxon>
        <taxon>Eutetramitia</taxon>
        <taxon>Acrasidae</taxon>
        <taxon>Acrasis</taxon>
    </lineage>
</organism>
<dbReference type="SMART" id="SM00173">
    <property type="entry name" value="RAS"/>
    <property type="match status" value="1"/>
</dbReference>
<sequence>MSIKPDVINEDDITEIYQVVMVGECGVGKSAVTMQFLKGFFLEDYEPTVDDRYQKIVNIEGTNVGLEIVDTAGQEAYSAIRDKYLREGDGFVLMYSVADRPSYEKIPELVKQIQKVRDSDRVPCVLVGNKSDLDPDDRISEEEGQELASSFKIPFYEVSAKGAQNVQESYISLIKLIRVQAGSIPRNNSSPSAKASRGMSVIRRQASDTDLEKKKGTAIGRLLAKIRQK</sequence>
<keyword evidence="1" id="KW-0547">Nucleotide-binding</keyword>
<evidence type="ECO:0000313" key="4">
    <source>
        <dbReference type="EMBL" id="KAL0488531.1"/>
    </source>
</evidence>
<dbReference type="SMART" id="SM00176">
    <property type="entry name" value="RAN"/>
    <property type="match status" value="1"/>
</dbReference>
<dbReference type="Proteomes" id="UP001431209">
    <property type="component" value="Unassembled WGS sequence"/>
</dbReference>
<dbReference type="PANTHER" id="PTHR24070">
    <property type="entry name" value="RAS, DI-RAS, AND RHEB FAMILY MEMBERS OF SMALL GTPASE SUPERFAMILY"/>
    <property type="match status" value="1"/>
</dbReference>
<dbReference type="NCBIfam" id="TIGR00231">
    <property type="entry name" value="small_GTP"/>
    <property type="match status" value="1"/>
</dbReference>
<evidence type="ECO:0000256" key="2">
    <source>
        <dbReference type="ARBA" id="ARBA00023134"/>
    </source>
</evidence>
<dbReference type="PROSITE" id="PS51421">
    <property type="entry name" value="RAS"/>
    <property type="match status" value="1"/>
</dbReference>